<dbReference type="Proteomes" id="UP000664169">
    <property type="component" value="Unassembled WGS sequence"/>
</dbReference>
<evidence type="ECO:0000313" key="3">
    <source>
        <dbReference type="Proteomes" id="UP000664169"/>
    </source>
</evidence>
<comment type="caution">
    <text evidence="2">The sequence shown here is derived from an EMBL/GenBank/DDBJ whole genome shotgun (WGS) entry which is preliminary data.</text>
</comment>
<dbReference type="SUPFAM" id="SSF54529">
    <property type="entry name" value="Mitochondrial glycoprotein MAM33-like"/>
    <property type="match status" value="1"/>
</dbReference>
<feature type="region of interest" description="Disordered" evidence="1">
    <location>
        <begin position="154"/>
        <end position="193"/>
    </location>
</feature>
<gene>
    <name evidence="2" type="ORF">GOMPHAMPRED_005701</name>
</gene>
<dbReference type="InterPro" id="IPR036561">
    <property type="entry name" value="MAM33_sf"/>
</dbReference>
<dbReference type="OrthoDB" id="278212at2759"/>
<dbReference type="GO" id="GO:0042256">
    <property type="term" value="P:cytosolic ribosome assembly"/>
    <property type="evidence" value="ECO:0007669"/>
    <property type="project" value="TreeGrafter"/>
</dbReference>
<dbReference type="Gene3D" id="3.10.280.10">
    <property type="entry name" value="Mitochondrial glycoprotein"/>
    <property type="match status" value="1"/>
</dbReference>
<evidence type="ECO:0000256" key="1">
    <source>
        <dbReference type="SAM" id="MobiDB-lite"/>
    </source>
</evidence>
<dbReference type="EMBL" id="CAJPDQ010000036">
    <property type="protein sequence ID" value="CAF9930664.1"/>
    <property type="molecule type" value="Genomic_DNA"/>
</dbReference>
<organism evidence="2 3">
    <name type="scientific">Gomphillus americanus</name>
    <dbReference type="NCBI Taxonomy" id="1940652"/>
    <lineage>
        <taxon>Eukaryota</taxon>
        <taxon>Fungi</taxon>
        <taxon>Dikarya</taxon>
        <taxon>Ascomycota</taxon>
        <taxon>Pezizomycotina</taxon>
        <taxon>Lecanoromycetes</taxon>
        <taxon>OSLEUM clade</taxon>
        <taxon>Ostropomycetidae</taxon>
        <taxon>Ostropales</taxon>
        <taxon>Graphidaceae</taxon>
        <taxon>Gomphilloideae</taxon>
        <taxon>Gomphillus</taxon>
    </lineage>
</organism>
<protein>
    <recommendedName>
        <fullName evidence="4">Mitochondrial glyco protein</fullName>
    </recommendedName>
</protein>
<name>A0A8H3FU05_9LECA</name>
<dbReference type="InterPro" id="IPR003428">
    <property type="entry name" value="MAM33"/>
</dbReference>
<dbReference type="Pfam" id="PF02330">
    <property type="entry name" value="MAM33"/>
    <property type="match status" value="1"/>
</dbReference>
<dbReference type="AlphaFoldDB" id="A0A8H3FU05"/>
<evidence type="ECO:0000313" key="2">
    <source>
        <dbReference type="EMBL" id="CAF9930664.1"/>
    </source>
</evidence>
<proteinExistence type="predicted"/>
<evidence type="ECO:0008006" key="4">
    <source>
        <dbReference type="Google" id="ProtNLM"/>
    </source>
</evidence>
<dbReference type="PANTHER" id="PTHR10826">
    <property type="entry name" value="COMPLEMENT COMPONENT 1"/>
    <property type="match status" value="1"/>
</dbReference>
<dbReference type="GO" id="GO:0005759">
    <property type="term" value="C:mitochondrial matrix"/>
    <property type="evidence" value="ECO:0007669"/>
    <property type="project" value="InterPro"/>
</dbReference>
<accession>A0A8H3FU05</accession>
<dbReference type="PANTHER" id="PTHR10826:SF1">
    <property type="entry name" value="COMPLEMENT COMPONENT 1 Q SUBCOMPONENT-BINDING PROTEIN, MITOCHONDRIAL"/>
    <property type="match status" value="1"/>
</dbReference>
<sequence length="321" mass="35357">MLSLRQAVRSMPRFSSKLSSPITRRTFTVLNKSTPLSRAWGAAPIYRATFATAAPQAEQSGSTDHELSAKLESEIQLEAEATQEDSADELPAHLKDYLDQNPWNIVDASGTEEVVLTRRFGKENIKVVFSIADISEFEPESDAYAEDPALYDEEASGMQQGGAQSKDAVNQGLGKDGNFNVASDGSGAAVDNEVLPEDGGLTPEGFPARLQVTITKDGTQGALFIESIVRDGQITTENVHYFQNADLAEAKTADQDWARRNLYTGPPFSNLDEDLQVLIDQYTAERGIDTALALWVPEYMDFKEQREYTNWLQSTKNFVDA</sequence>
<keyword evidence="3" id="KW-1185">Reference proteome</keyword>
<reference evidence="2" key="1">
    <citation type="submission" date="2021-03" db="EMBL/GenBank/DDBJ databases">
        <authorList>
            <person name="Tagirdzhanova G."/>
        </authorList>
    </citation>
    <scope>NUCLEOTIDE SEQUENCE</scope>
</reference>